<name>A0A6A5VG91_9PLEO</name>
<keyword evidence="3" id="KW-1185">Reference proteome</keyword>
<protein>
    <submittedName>
        <fullName evidence="2">Uncharacterized protein</fullName>
    </submittedName>
</protein>
<organism evidence="2 3">
    <name type="scientific">Bimuria novae-zelandiae CBS 107.79</name>
    <dbReference type="NCBI Taxonomy" id="1447943"/>
    <lineage>
        <taxon>Eukaryota</taxon>
        <taxon>Fungi</taxon>
        <taxon>Dikarya</taxon>
        <taxon>Ascomycota</taxon>
        <taxon>Pezizomycotina</taxon>
        <taxon>Dothideomycetes</taxon>
        <taxon>Pleosporomycetidae</taxon>
        <taxon>Pleosporales</taxon>
        <taxon>Massarineae</taxon>
        <taxon>Didymosphaeriaceae</taxon>
        <taxon>Bimuria</taxon>
    </lineage>
</organism>
<reference evidence="2" key="1">
    <citation type="journal article" date="2020" name="Stud. Mycol.">
        <title>101 Dothideomycetes genomes: a test case for predicting lifestyles and emergence of pathogens.</title>
        <authorList>
            <person name="Haridas S."/>
            <person name="Albert R."/>
            <person name="Binder M."/>
            <person name="Bloem J."/>
            <person name="Labutti K."/>
            <person name="Salamov A."/>
            <person name="Andreopoulos B."/>
            <person name="Baker S."/>
            <person name="Barry K."/>
            <person name="Bills G."/>
            <person name="Bluhm B."/>
            <person name="Cannon C."/>
            <person name="Castanera R."/>
            <person name="Culley D."/>
            <person name="Daum C."/>
            <person name="Ezra D."/>
            <person name="Gonzalez J."/>
            <person name="Henrissat B."/>
            <person name="Kuo A."/>
            <person name="Liang C."/>
            <person name="Lipzen A."/>
            <person name="Lutzoni F."/>
            <person name="Magnuson J."/>
            <person name="Mondo S."/>
            <person name="Nolan M."/>
            <person name="Ohm R."/>
            <person name="Pangilinan J."/>
            <person name="Park H.-J."/>
            <person name="Ramirez L."/>
            <person name="Alfaro M."/>
            <person name="Sun H."/>
            <person name="Tritt A."/>
            <person name="Yoshinaga Y."/>
            <person name="Zwiers L.-H."/>
            <person name="Turgeon B."/>
            <person name="Goodwin S."/>
            <person name="Spatafora J."/>
            <person name="Crous P."/>
            <person name="Grigoriev I."/>
        </authorList>
    </citation>
    <scope>NUCLEOTIDE SEQUENCE</scope>
    <source>
        <strain evidence="2">CBS 107.79</strain>
    </source>
</reference>
<dbReference type="OrthoDB" id="4764735at2759"/>
<proteinExistence type="predicted"/>
<feature type="region of interest" description="Disordered" evidence="1">
    <location>
        <begin position="241"/>
        <end position="275"/>
    </location>
</feature>
<dbReference type="EMBL" id="ML976667">
    <property type="protein sequence ID" value="KAF1976194.1"/>
    <property type="molecule type" value="Genomic_DNA"/>
</dbReference>
<evidence type="ECO:0000313" key="3">
    <source>
        <dbReference type="Proteomes" id="UP000800036"/>
    </source>
</evidence>
<dbReference type="AlphaFoldDB" id="A0A6A5VG91"/>
<feature type="compositionally biased region" description="Basic residues" evidence="1">
    <location>
        <begin position="317"/>
        <end position="326"/>
    </location>
</feature>
<accession>A0A6A5VG91</accession>
<evidence type="ECO:0000256" key="1">
    <source>
        <dbReference type="SAM" id="MobiDB-lite"/>
    </source>
</evidence>
<evidence type="ECO:0000313" key="2">
    <source>
        <dbReference type="EMBL" id="KAF1976194.1"/>
    </source>
</evidence>
<sequence length="459" mass="50996">MKITSSNTCFFSFGPDDSFISKSYEGLRYHSLPPTLLTLITSGSVLDVHWASLGQTPTSWILSFRDSSSTHNLAWGTSIPPRLEKVLSKLTPSPHLRVFLGQEGSYIAWDPTFVRWAGLPDRLEDTLQSWLTPAGWRAGPPRMVSWGPADAFFAMSEYGDVAYRLGPRAPDEWPIWRETVEEWKAERGFRWSAVAYLALDPIVSDQFVALRNDGTWAGSIADENSTALEAFAQNFFRRMAKPKARAKSQSPPPGTQEPRNGNYANGTPARVVEPTPEELEVYKQWSTSTGLLLASALAATVPTATPSPAPSTPTTAPKRRAPKKLQIRSQSSSASIPRPASDPSTQPPSARVPQANLLTSFPYVPPTVTTCVQPVCALQKADPNGLRACKHDVERLLRASGTYGYEWLRQERLRWHPDRFGRLCAEEWRDEGRKLAEEMFKIIDILIADLESARANGDR</sequence>
<feature type="region of interest" description="Disordered" evidence="1">
    <location>
        <begin position="302"/>
        <end position="352"/>
    </location>
</feature>
<dbReference type="Proteomes" id="UP000800036">
    <property type="component" value="Unassembled WGS sequence"/>
</dbReference>
<gene>
    <name evidence="2" type="ORF">BU23DRAFT_42747</name>
</gene>